<dbReference type="RefSeq" id="WP_367954662.1">
    <property type="nucleotide sequence ID" value="NZ_JBDPGJ010000003.1"/>
</dbReference>
<name>A0ABV3SKD2_9HYPH</name>
<keyword evidence="1" id="KW-0732">Signal</keyword>
<reference evidence="2 3" key="1">
    <citation type="submission" date="2024-05" db="EMBL/GenBank/DDBJ databases">
        <authorList>
            <person name="Jiang F."/>
        </authorList>
    </citation>
    <scope>NUCLEOTIDE SEQUENCE [LARGE SCALE GENOMIC DNA]</scope>
    <source>
        <strain evidence="2 3">LZ166</strain>
    </source>
</reference>
<dbReference type="Proteomes" id="UP001556692">
    <property type="component" value="Unassembled WGS sequence"/>
</dbReference>
<evidence type="ECO:0000313" key="3">
    <source>
        <dbReference type="Proteomes" id="UP001556692"/>
    </source>
</evidence>
<keyword evidence="3" id="KW-1185">Reference proteome</keyword>
<evidence type="ECO:0000256" key="1">
    <source>
        <dbReference type="SAM" id="SignalP"/>
    </source>
</evidence>
<gene>
    <name evidence="2" type="ORF">ABGN05_14005</name>
</gene>
<proteinExistence type="predicted"/>
<sequence length="110" mass="11740">MLTHQRLIATGLLGGLLANVLAISPALAEQKTGSGPTNEEIYCQNRAVNDYYDNVKACEANLSDLADQLALCKSDARADLDRAKASCMAARSSPLAKLPRAPLGRNLSRQ</sequence>
<comment type="caution">
    <text evidence="2">The sequence shown here is derived from an EMBL/GenBank/DDBJ whole genome shotgun (WGS) entry which is preliminary data.</text>
</comment>
<feature type="signal peptide" evidence="1">
    <location>
        <begin position="1"/>
        <end position="28"/>
    </location>
</feature>
<protein>
    <submittedName>
        <fullName evidence="2">Uncharacterized protein</fullName>
    </submittedName>
</protein>
<organism evidence="2 3">
    <name type="scientific">Aquibium pacificus</name>
    <dbReference type="NCBI Taxonomy" id="3153579"/>
    <lineage>
        <taxon>Bacteria</taxon>
        <taxon>Pseudomonadati</taxon>
        <taxon>Pseudomonadota</taxon>
        <taxon>Alphaproteobacteria</taxon>
        <taxon>Hyphomicrobiales</taxon>
        <taxon>Phyllobacteriaceae</taxon>
        <taxon>Aquibium</taxon>
    </lineage>
</organism>
<evidence type="ECO:0000313" key="2">
    <source>
        <dbReference type="EMBL" id="MEX0406780.1"/>
    </source>
</evidence>
<accession>A0ABV3SKD2</accession>
<dbReference type="EMBL" id="JBDPGJ010000003">
    <property type="protein sequence ID" value="MEX0406780.1"/>
    <property type="molecule type" value="Genomic_DNA"/>
</dbReference>
<feature type="chain" id="PRO_5045100310" evidence="1">
    <location>
        <begin position="29"/>
        <end position="110"/>
    </location>
</feature>